<dbReference type="Gene3D" id="3.30.2300.20">
    <property type="match status" value="1"/>
</dbReference>
<evidence type="ECO:0000256" key="5">
    <source>
        <dbReference type="ARBA" id="ARBA00022691"/>
    </source>
</evidence>
<dbReference type="Proteomes" id="UP000253740">
    <property type="component" value="Unassembled WGS sequence"/>
</dbReference>
<dbReference type="EC" id="2.1.1.186" evidence="6"/>
<dbReference type="InterPro" id="IPR040739">
    <property type="entry name" value="RlmM_FDX"/>
</dbReference>
<feature type="active site" description="Proton acceptor" evidence="6 7">
    <location>
        <position position="308"/>
    </location>
</feature>
<evidence type="ECO:0000256" key="7">
    <source>
        <dbReference type="PIRSR" id="PIRSR028774-1"/>
    </source>
</evidence>
<dbReference type="InterPro" id="IPR048646">
    <property type="entry name" value="RlmM_THUMP-like"/>
</dbReference>
<feature type="domain" description="RlmM ferredoxin-like" evidence="10">
    <location>
        <begin position="11"/>
        <end position="77"/>
    </location>
</feature>
<feature type="domain" description="Ribosomal RNA methyltransferase FtsJ" evidence="9">
    <location>
        <begin position="189"/>
        <end position="282"/>
    </location>
</feature>
<evidence type="ECO:0000256" key="3">
    <source>
        <dbReference type="ARBA" id="ARBA00022603"/>
    </source>
</evidence>
<gene>
    <name evidence="6" type="primary">rlmM</name>
    <name evidence="12" type="ORF">MBSD_n2779</name>
</gene>
<dbReference type="GO" id="GO:0006364">
    <property type="term" value="P:rRNA processing"/>
    <property type="evidence" value="ECO:0007669"/>
    <property type="project" value="UniProtKB-UniRule"/>
</dbReference>
<reference evidence="12" key="1">
    <citation type="submission" date="2015-08" db="EMBL/GenBank/DDBJ databases">
        <title>Complete DNA Sequence of Pseudomonas syringae pv. actinidiae, the Causal Agent of Kiwifruit Canker Disease.</title>
        <authorList>
            <person name="Rikkerink E.H.A."/>
            <person name="Fineran P.C."/>
        </authorList>
    </citation>
    <scope>NUCLEOTIDE SEQUENCE</scope>
    <source>
        <strain evidence="12">SkMP5</strain>
    </source>
</reference>
<organism evidence="12">
    <name type="scientific">Mizugakiibacter sediminis</name>
    <dbReference type="NCBI Taxonomy" id="1475481"/>
    <lineage>
        <taxon>Bacteria</taxon>
        <taxon>Pseudomonadati</taxon>
        <taxon>Pseudomonadota</taxon>
        <taxon>Gammaproteobacteria</taxon>
        <taxon>Lysobacterales</taxon>
        <taxon>Rhodanobacteraceae</taxon>
        <taxon>Mizugakiibacter</taxon>
    </lineage>
</organism>
<keyword evidence="1 6" id="KW-0963">Cytoplasm</keyword>
<keyword evidence="5 6" id="KW-0949">S-adenosyl-L-methionine</keyword>
<dbReference type="InterPro" id="IPR002877">
    <property type="entry name" value="RNA_MeTrfase_FtsJ_dom"/>
</dbReference>
<evidence type="ECO:0000256" key="6">
    <source>
        <dbReference type="HAMAP-Rule" id="MF_01551"/>
    </source>
</evidence>
<dbReference type="PIRSF" id="PIRSF028774">
    <property type="entry name" value="UCP028774"/>
    <property type="match status" value="1"/>
</dbReference>
<feature type="domain" description="Ribosomal RNA large subunit methyltransferase M THUMP-like" evidence="11">
    <location>
        <begin position="90"/>
        <end position="162"/>
    </location>
</feature>
<keyword evidence="4 6" id="KW-0808">Transferase</keyword>
<dbReference type="SUPFAM" id="SSF53335">
    <property type="entry name" value="S-adenosyl-L-methionine-dependent methyltransferases"/>
    <property type="match status" value="1"/>
</dbReference>
<keyword evidence="3 6" id="KW-0489">Methyltransferase</keyword>
<accession>A0A0K8QRC2</accession>
<proteinExistence type="inferred from homology"/>
<comment type="catalytic activity">
    <reaction evidence="6">
        <text>cytidine(2498) in 23S rRNA + S-adenosyl-L-methionine = 2'-O-methylcytidine(2498) in 23S rRNA + S-adenosyl-L-homocysteine + H(+)</text>
        <dbReference type="Rhea" id="RHEA:42788"/>
        <dbReference type="Rhea" id="RHEA-COMP:10244"/>
        <dbReference type="Rhea" id="RHEA-COMP:10245"/>
        <dbReference type="ChEBI" id="CHEBI:15378"/>
        <dbReference type="ChEBI" id="CHEBI:57856"/>
        <dbReference type="ChEBI" id="CHEBI:59789"/>
        <dbReference type="ChEBI" id="CHEBI:74495"/>
        <dbReference type="ChEBI" id="CHEBI:82748"/>
        <dbReference type="EC" id="2.1.1.186"/>
    </reaction>
</comment>
<dbReference type="InterPro" id="IPR029063">
    <property type="entry name" value="SAM-dependent_MTases_sf"/>
</dbReference>
<comment type="subcellular location">
    <subcellularLocation>
        <location evidence="6">Cytoplasm</location>
    </subcellularLocation>
</comment>
<comment type="function">
    <text evidence="6">Catalyzes the 2'-O-methylation at nucleotide C2498 in 23S rRNA.</text>
</comment>
<feature type="binding site" evidence="6 8">
    <location>
        <begin position="224"/>
        <end position="227"/>
    </location>
    <ligand>
        <name>S-adenosyl-L-methionine</name>
        <dbReference type="ChEBI" id="CHEBI:59789"/>
    </ligand>
</feature>
<evidence type="ECO:0000256" key="4">
    <source>
        <dbReference type="ARBA" id="ARBA00022679"/>
    </source>
</evidence>
<protein>
    <recommendedName>
        <fullName evidence="6">Ribosomal RNA large subunit methyltransferase M</fullName>
        <ecNumber evidence="6">2.1.1.186</ecNumber>
    </recommendedName>
    <alternativeName>
        <fullName evidence="6">23S rRNA (cytidine2498-2'-O)-methyltransferase</fullName>
    </alternativeName>
    <alternativeName>
        <fullName evidence="6">23S rRNA 2'-O-ribose methyltransferase RlmM</fullName>
    </alternativeName>
</protein>
<evidence type="ECO:0000259" key="10">
    <source>
        <dbReference type="Pfam" id="PF18125"/>
    </source>
</evidence>
<dbReference type="PANTHER" id="PTHR37524">
    <property type="entry name" value="RIBOSOMAL RNA LARGE SUBUNIT METHYLTRANSFERASE M"/>
    <property type="match status" value="1"/>
</dbReference>
<dbReference type="HAMAP" id="MF_01551">
    <property type="entry name" value="23SrRNA_methyltr_M"/>
    <property type="match status" value="1"/>
</dbReference>
<feature type="binding site" evidence="6 8">
    <location>
        <position position="263"/>
    </location>
    <ligand>
        <name>S-adenosyl-L-methionine</name>
        <dbReference type="ChEBI" id="CHEBI:59789"/>
    </ligand>
</feature>
<evidence type="ECO:0000313" key="13">
    <source>
        <dbReference type="Proteomes" id="UP000253740"/>
    </source>
</evidence>
<keyword evidence="2 6" id="KW-0698">rRNA processing</keyword>
<dbReference type="NCBIfam" id="NF008734">
    <property type="entry name" value="PRK11760.1"/>
    <property type="match status" value="1"/>
</dbReference>
<name>A0A0K8QRC2_9GAMM</name>
<feature type="binding site" evidence="6 8">
    <location>
        <position position="279"/>
    </location>
    <ligand>
        <name>S-adenosyl-L-methionine</name>
        <dbReference type="ChEBI" id="CHEBI:59789"/>
    </ligand>
</feature>
<evidence type="ECO:0000313" key="12">
    <source>
        <dbReference type="EMBL" id="GAP67453.1"/>
    </source>
</evidence>
<evidence type="ECO:0000259" key="9">
    <source>
        <dbReference type="Pfam" id="PF01728"/>
    </source>
</evidence>
<sequence>MATVEPLAGRLLYCRPGFERECAQELEAAAASAGVSGFARAAADGGLAEFVLHDAGAQPALDAAAGWRALVFARQSLGLLARVRGLDPQDRLGPLLEALAARDERYAEVWVEHPDSDDGRALAGLCRSFAPVLRAALRRARRLADDAPRRLHVCFTGGSDALLAAEAPARAAPWPGGIPRLRFPRGAPSRSTLKLEEALLVLLDDAERARWLAPGMRAVDLGAAPGGWTWQMVRRSIRVVAVDNGPMDAALMDSGLVEHRREDGFRYRPAKPVDWLLCDMVEQPRRIAALMAQWFAEGRCRMALFNLKLPMKKRYDEVRLCLGLLREAGIGDLRVKHLYHDREEITVFARRG</sequence>
<dbReference type="EMBL" id="DF970273">
    <property type="protein sequence ID" value="GAP67453.1"/>
    <property type="molecule type" value="Genomic_DNA"/>
</dbReference>
<dbReference type="GO" id="GO:0005737">
    <property type="term" value="C:cytoplasm"/>
    <property type="evidence" value="ECO:0007669"/>
    <property type="project" value="UniProtKB-SubCell"/>
</dbReference>
<dbReference type="GO" id="GO:0032259">
    <property type="term" value="P:methylation"/>
    <property type="evidence" value="ECO:0007669"/>
    <property type="project" value="UniProtKB-KW"/>
</dbReference>
<dbReference type="Gene3D" id="3.30.70.2810">
    <property type="match status" value="1"/>
</dbReference>
<feature type="binding site" evidence="6 8">
    <location>
        <position position="243"/>
    </location>
    <ligand>
        <name>S-adenosyl-L-methionine</name>
        <dbReference type="ChEBI" id="CHEBI:59789"/>
    </ligand>
</feature>
<dbReference type="GO" id="GO:0008757">
    <property type="term" value="F:S-adenosylmethionine-dependent methyltransferase activity"/>
    <property type="evidence" value="ECO:0007669"/>
    <property type="project" value="UniProtKB-UniRule"/>
</dbReference>
<dbReference type="AlphaFoldDB" id="A0A0K8QRC2"/>
<dbReference type="PANTHER" id="PTHR37524:SF2">
    <property type="entry name" value="RIBOSOMAL RNA METHYLTRANSFERASE FTSJ DOMAIN-CONTAINING PROTEIN"/>
    <property type="match status" value="1"/>
</dbReference>
<dbReference type="Pfam" id="PF01728">
    <property type="entry name" value="FtsJ"/>
    <property type="match status" value="1"/>
</dbReference>
<comment type="similarity">
    <text evidence="6">Belongs to the class I-like SAM-binding methyltransferase superfamily. RNA methyltransferase RlmE family. RlmM subfamily.</text>
</comment>
<feature type="binding site" evidence="6 8">
    <location>
        <position position="191"/>
    </location>
    <ligand>
        <name>S-adenosyl-L-methionine</name>
        <dbReference type="ChEBI" id="CHEBI:59789"/>
    </ligand>
</feature>
<keyword evidence="13" id="KW-1185">Reference proteome</keyword>
<dbReference type="Pfam" id="PF18125">
    <property type="entry name" value="RlmM_FDX"/>
    <property type="match status" value="1"/>
</dbReference>
<evidence type="ECO:0000259" key="11">
    <source>
        <dbReference type="Pfam" id="PF21239"/>
    </source>
</evidence>
<dbReference type="Gene3D" id="3.40.50.150">
    <property type="entry name" value="Vaccinia Virus protein VP39"/>
    <property type="match status" value="1"/>
</dbReference>
<evidence type="ECO:0000256" key="2">
    <source>
        <dbReference type="ARBA" id="ARBA00022552"/>
    </source>
</evidence>
<evidence type="ECO:0000256" key="1">
    <source>
        <dbReference type="ARBA" id="ARBA00022490"/>
    </source>
</evidence>
<dbReference type="Pfam" id="PF21239">
    <property type="entry name" value="RLMM_N"/>
    <property type="match status" value="1"/>
</dbReference>
<dbReference type="STRING" id="1475481.GCA_000953855_02828"/>
<evidence type="ECO:0000256" key="8">
    <source>
        <dbReference type="PIRSR" id="PIRSR028774-2"/>
    </source>
</evidence>
<comment type="subunit">
    <text evidence="6">Monomer.</text>
</comment>
<dbReference type="InterPro" id="IPR011224">
    <property type="entry name" value="rRNA_MeTrfase_M"/>
</dbReference>